<proteinExistence type="predicted"/>
<sequence length="278" mass="31190">MNFHPYARLMSEEGIAIVFNLDLSEPVEISDFVSAFSGLGSQFERHLRTARPDLEGEVKIYVKEVRKGSIEAELIPLAYNTLITVMDHSQIITGFVKSISDKIAGFQRPGGRLEGATKSELTQIVDTVAAVANDPDGKATVSAIRYRKTEKITEFSLEFDTRQAQAAIMEIDAQYKEIASVTDFDHENKLLTFYQSNRRDSDKTGEKGIIEDISPKPLAVVYASELAKERIKSEMLDGDRNIYKLGFFVDVNVQMRSGKPVAYRIKSVRDVIELPDEE</sequence>
<evidence type="ECO:0000313" key="2">
    <source>
        <dbReference type="Proteomes" id="UP001207582"/>
    </source>
</evidence>
<gene>
    <name evidence="1" type="ORF">OM960_01565</name>
</gene>
<protein>
    <submittedName>
        <fullName evidence="1">Uncharacterized protein</fullName>
    </submittedName>
</protein>
<comment type="caution">
    <text evidence="1">The sequence shown here is derived from an EMBL/GenBank/DDBJ whole genome shotgun (WGS) entry which is preliminary data.</text>
</comment>
<name>A0ABT3IXW2_9RHOB</name>
<reference evidence="1 2" key="1">
    <citation type="submission" date="2022-10" db="EMBL/GenBank/DDBJ databases">
        <title>Defluviimonas sp. CAU 1641 isolated from mud.</title>
        <authorList>
            <person name="Kim W."/>
        </authorList>
    </citation>
    <scope>NUCLEOTIDE SEQUENCE [LARGE SCALE GENOMIC DNA]</scope>
    <source>
        <strain evidence="1 2">CAU 1641</strain>
    </source>
</reference>
<dbReference type="EMBL" id="JAPDOG010000001">
    <property type="protein sequence ID" value="MCW3780274.1"/>
    <property type="molecule type" value="Genomic_DNA"/>
</dbReference>
<accession>A0ABT3IXW2</accession>
<dbReference type="Proteomes" id="UP001207582">
    <property type="component" value="Unassembled WGS sequence"/>
</dbReference>
<organism evidence="1 2">
    <name type="scientific">Defluviimonas salinarum</name>
    <dbReference type="NCBI Taxonomy" id="2992147"/>
    <lineage>
        <taxon>Bacteria</taxon>
        <taxon>Pseudomonadati</taxon>
        <taxon>Pseudomonadota</taxon>
        <taxon>Alphaproteobacteria</taxon>
        <taxon>Rhodobacterales</taxon>
        <taxon>Paracoccaceae</taxon>
        <taxon>Albidovulum</taxon>
    </lineage>
</organism>
<evidence type="ECO:0000313" key="1">
    <source>
        <dbReference type="EMBL" id="MCW3780274.1"/>
    </source>
</evidence>
<keyword evidence="2" id="KW-1185">Reference proteome</keyword>